<protein>
    <submittedName>
        <fullName evidence="1">Uncharacterized protein</fullName>
    </submittedName>
</protein>
<gene>
    <name evidence="1" type="ORF">METZ01_LOCUS323032</name>
</gene>
<feature type="non-terminal residue" evidence="1">
    <location>
        <position position="23"/>
    </location>
</feature>
<reference evidence="1" key="1">
    <citation type="submission" date="2018-05" db="EMBL/GenBank/DDBJ databases">
        <authorList>
            <person name="Lanie J.A."/>
            <person name="Ng W.-L."/>
            <person name="Kazmierczak K.M."/>
            <person name="Andrzejewski T.M."/>
            <person name="Davidsen T.M."/>
            <person name="Wayne K.J."/>
            <person name="Tettelin H."/>
            <person name="Glass J.I."/>
            <person name="Rusch D."/>
            <person name="Podicherti R."/>
            <person name="Tsui H.-C.T."/>
            <person name="Winkler M.E."/>
        </authorList>
    </citation>
    <scope>NUCLEOTIDE SEQUENCE</scope>
</reference>
<evidence type="ECO:0000313" key="1">
    <source>
        <dbReference type="EMBL" id="SVC70178.1"/>
    </source>
</evidence>
<organism evidence="1">
    <name type="scientific">marine metagenome</name>
    <dbReference type="NCBI Taxonomy" id="408172"/>
    <lineage>
        <taxon>unclassified sequences</taxon>
        <taxon>metagenomes</taxon>
        <taxon>ecological metagenomes</taxon>
    </lineage>
</organism>
<sequence length="23" mass="2716">MTACLFDRLKAACQDDWQAYTKH</sequence>
<dbReference type="EMBL" id="UINC01105895">
    <property type="protein sequence ID" value="SVC70178.1"/>
    <property type="molecule type" value="Genomic_DNA"/>
</dbReference>
<proteinExistence type="predicted"/>
<dbReference type="AlphaFoldDB" id="A0A382PBR1"/>
<name>A0A382PBR1_9ZZZZ</name>
<accession>A0A382PBR1</accession>